<protein>
    <recommendedName>
        <fullName evidence="8">Rhodopsin domain-containing protein</fullName>
    </recommendedName>
</protein>
<dbReference type="PANTHER" id="PTHR33048">
    <property type="entry name" value="PTH11-LIKE INTEGRAL MEMBRANE PROTEIN (AFU_ORTHOLOGUE AFUA_5G11245)"/>
    <property type="match status" value="1"/>
</dbReference>
<keyword evidence="3 7" id="KW-1133">Transmembrane helix</keyword>
<feature type="transmembrane region" description="Helical" evidence="7">
    <location>
        <begin position="179"/>
        <end position="198"/>
    </location>
</feature>
<feature type="transmembrane region" description="Helical" evidence="7">
    <location>
        <begin position="210"/>
        <end position="231"/>
    </location>
</feature>
<dbReference type="AlphaFoldDB" id="A0A9P4TS23"/>
<feature type="transmembrane region" description="Helical" evidence="7">
    <location>
        <begin position="99"/>
        <end position="120"/>
    </location>
</feature>
<proteinExistence type="inferred from homology"/>
<evidence type="ECO:0000313" key="9">
    <source>
        <dbReference type="EMBL" id="KAF2270940.1"/>
    </source>
</evidence>
<keyword evidence="2 7" id="KW-0812">Transmembrane</keyword>
<evidence type="ECO:0000256" key="6">
    <source>
        <dbReference type="SAM" id="MobiDB-lite"/>
    </source>
</evidence>
<name>A0A9P4TS23_9PLEO</name>
<sequence length="415" mass="45913">MASTKDMPNENEGPAILGATLTVALMALVTLVIRLYVRMVMIRNVGWDDYTMIVAMCMVIAGVGVIIPEVQLGAGRHIQHISPEDFMEAYKLNYVTQPIFLFAICIVKESIGFFLLRVAVTPFYRRLIIGIMIFMGLYTFGCFLTIVLQCTNLAVLWDRTAKGTCWGKTTLAALSYTNVALNITTDLLFAIIPVPMLWNVQMNIRQKSSIIGILSLGIFATAAAVVKISYLPNYGKTGDWLWDSRNITIWTVVECCIGIVAGNLPCMKPLFRTVLGSTYGRGSRNRGTPKYLSRPYGAGTGHGGSKNYNSLASHSMKGGPYRSEESHMMTKIAAKDRSVSRSSSRDDSPRKNSAESVAWLNDQSLAKLGGITKTTDVNVFHEHHSARSAGPSDIEERMRPEQKEAHMCFVIVLRY</sequence>
<dbReference type="PANTHER" id="PTHR33048:SF167">
    <property type="entry name" value="INTEGRAL MEMBRANE PROTEIN"/>
    <property type="match status" value="1"/>
</dbReference>
<dbReference type="OrthoDB" id="5022096at2759"/>
<feature type="region of interest" description="Disordered" evidence="6">
    <location>
        <begin position="281"/>
        <end position="356"/>
    </location>
</feature>
<gene>
    <name evidence="9" type="ORF">CC78DRAFT_610986</name>
</gene>
<dbReference type="Pfam" id="PF20684">
    <property type="entry name" value="Fung_rhodopsin"/>
    <property type="match status" value="1"/>
</dbReference>
<evidence type="ECO:0000259" key="8">
    <source>
        <dbReference type="Pfam" id="PF20684"/>
    </source>
</evidence>
<evidence type="ECO:0000256" key="3">
    <source>
        <dbReference type="ARBA" id="ARBA00022989"/>
    </source>
</evidence>
<evidence type="ECO:0000256" key="2">
    <source>
        <dbReference type="ARBA" id="ARBA00022692"/>
    </source>
</evidence>
<feature type="transmembrane region" description="Helical" evidence="7">
    <location>
        <begin position="15"/>
        <end position="37"/>
    </location>
</feature>
<organism evidence="9 10">
    <name type="scientific">Lojkania enalia</name>
    <dbReference type="NCBI Taxonomy" id="147567"/>
    <lineage>
        <taxon>Eukaryota</taxon>
        <taxon>Fungi</taxon>
        <taxon>Dikarya</taxon>
        <taxon>Ascomycota</taxon>
        <taxon>Pezizomycotina</taxon>
        <taxon>Dothideomycetes</taxon>
        <taxon>Pleosporomycetidae</taxon>
        <taxon>Pleosporales</taxon>
        <taxon>Pleosporales incertae sedis</taxon>
        <taxon>Lojkania</taxon>
    </lineage>
</organism>
<reference evidence="10" key="1">
    <citation type="journal article" date="2020" name="Stud. Mycol.">
        <title>101 Dothideomycetes genomes: A test case for predicting lifestyles and emergence of pathogens.</title>
        <authorList>
            <person name="Haridas S."/>
            <person name="Albert R."/>
            <person name="Binder M."/>
            <person name="Bloem J."/>
            <person name="LaButti K."/>
            <person name="Salamov A."/>
            <person name="Andreopoulos B."/>
            <person name="Baker S."/>
            <person name="Barry K."/>
            <person name="Bills G."/>
            <person name="Bluhm B."/>
            <person name="Cannon C."/>
            <person name="Castanera R."/>
            <person name="Culley D."/>
            <person name="Daum C."/>
            <person name="Ezra D."/>
            <person name="Gonzalez J."/>
            <person name="Henrissat B."/>
            <person name="Kuo A."/>
            <person name="Liang C."/>
            <person name="Lipzen A."/>
            <person name="Lutzoni F."/>
            <person name="Magnuson J."/>
            <person name="Mondo S."/>
            <person name="Nolan M."/>
            <person name="Ohm R."/>
            <person name="Pangilinan J."/>
            <person name="Park H.-J."/>
            <person name="Ramirez L."/>
            <person name="Alfaro M."/>
            <person name="Sun H."/>
            <person name="Tritt A."/>
            <person name="Yoshinaga Y."/>
            <person name="Zwiers L.-H."/>
            <person name="Turgeon B."/>
            <person name="Goodwin S."/>
            <person name="Spatafora J."/>
            <person name="Crous P."/>
            <person name="Grigoriev I."/>
        </authorList>
    </citation>
    <scope>NUCLEOTIDE SEQUENCE [LARGE SCALE GENOMIC DNA]</scope>
    <source>
        <strain evidence="10">CBS 304.66</strain>
    </source>
</reference>
<feature type="transmembrane region" description="Helical" evidence="7">
    <location>
        <begin position="247"/>
        <end position="266"/>
    </location>
</feature>
<evidence type="ECO:0000313" key="10">
    <source>
        <dbReference type="Proteomes" id="UP000800093"/>
    </source>
</evidence>
<dbReference type="GO" id="GO:0016020">
    <property type="term" value="C:membrane"/>
    <property type="evidence" value="ECO:0007669"/>
    <property type="project" value="UniProtKB-SubCell"/>
</dbReference>
<keyword evidence="4 7" id="KW-0472">Membrane</keyword>
<evidence type="ECO:0000256" key="5">
    <source>
        <dbReference type="ARBA" id="ARBA00038359"/>
    </source>
</evidence>
<keyword evidence="10" id="KW-1185">Reference proteome</keyword>
<feature type="compositionally biased region" description="Basic and acidic residues" evidence="6">
    <location>
        <begin position="322"/>
        <end position="353"/>
    </location>
</feature>
<evidence type="ECO:0000256" key="1">
    <source>
        <dbReference type="ARBA" id="ARBA00004141"/>
    </source>
</evidence>
<feature type="domain" description="Rhodopsin" evidence="8">
    <location>
        <begin position="33"/>
        <end position="272"/>
    </location>
</feature>
<dbReference type="Proteomes" id="UP000800093">
    <property type="component" value="Unassembled WGS sequence"/>
</dbReference>
<comment type="caution">
    <text evidence="9">The sequence shown here is derived from an EMBL/GenBank/DDBJ whole genome shotgun (WGS) entry which is preliminary data.</text>
</comment>
<comment type="subcellular location">
    <subcellularLocation>
        <location evidence="1">Membrane</location>
        <topology evidence="1">Multi-pass membrane protein</topology>
    </subcellularLocation>
</comment>
<comment type="similarity">
    <text evidence="5">Belongs to the SAT4 family.</text>
</comment>
<evidence type="ECO:0000256" key="4">
    <source>
        <dbReference type="ARBA" id="ARBA00023136"/>
    </source>
</evidence>
<dbReference type="InterPro" id="IPR049326">
    <property type="entry name" value="Rhodopsin_dom_fungi"/>
</dbReference>
<feature type="transmembrane region" description="Helical" evidence="7">
    <location>
        <begin position="127"/>
        <end position="148"/>
    </location>
</feature>
<evidence type="ECO:0000256" key="7">
    <source>
        <dbReference type="SAM" id="Phobius"/>
    </source>
</evidence>
<dbReference type="InterPro" id="IPR052337">
    <property type="entry name" value="SAT4-like"/>
</dbReference>
<dbReference type="EMBL" id="ML986578">
    <property type="protein sequence ID" value="KAF2270940.1"/>
    <property type="molecule type" value="Genomic_DNA"/>
</dbReference>
<feature type="transmembrane region" description="Helical" evidence="7">
    <location>
        <begin position="49"/>
        <end position="67"/>
    </location>
</feature>
<accession>A0A9P4TS23</accession>